<dbReference type="VEuPathDB" id="FungiDB:TRICI_005975"/>
<gene>
    <name evidence="4" type="ORF">TRICI_005975</name>
</gene>
<dbReference type="Proteomes" id="UP000761534">
    <property type="component" value="Unassembled WGS sequence"/>
</dbReference>
<keyword evidence="1" id="KW-0863">Zinc-finger</keyword>
<keyword evidence="1" id="KW-0862">Zinc</keyword>
<organism evidence="4 5">
    <name type="scientific">Trichomonascus ciferrii</name>
    <dbReference type="NCBI Taxonomy" id="44093"/>
    <lineage>
        <taxon>Eukaryota</taxon>
        <taxon>Fungi</taxon>
        <taxon>Dikarya</taxon>
        <taxon>Ascomycota</taxon>
        <taxon>Saccharomycotina</taxon>
        <taxon>Dipodascomycetes</taxon>
        <taxon>Dipodascales</taxon>
        <taxon>Trichomonascaceae</taxon>
        <taxon>Trichomonascus</taxon>
        <taxon>Trichomonascus ciferrii complex</taxon>
    </lineage>
</organism>
<dbReference type="InterPro" id="IPR036875">
    <property type="entry name" value="Znf_CCHC_sf"/>
</dbReference>
<protein>
    <recommendedName>
        <fullName evidence="3">CCHC-type domain-containing protein</fullName>
    </recommendedName>
</protein>
<dbReference type="InterPro" id="IPR001878">
    <property type="entry name" value="Znf_CCHC"/>
</dbReference>
<evidence type="ECO:0000259" key="3">
    <source>
        <dbReference type="PROSITE" id="PS50158"/>
    </source>
</evidence>
<comment type="caution">
    <text evidence="4">The sequence shown here is derived from an EMBL/GenBank/DDBJ whole genome shotgun (WGS) entry which is preliminary data.</text>
</comment>
<dbReference type="Gene3D" id="4.10.60.10">
    <property type="entry name" value="Zinc finger, CCHC-type"/>
    <property type="match status" value="1"/>
</dbReference>
<keyword evidence="1" id="KW-0479">Metal-binding</keyword>
<evidence type="ECO:0000256" key="1">
    <source>
        <dbReference type="PROSITE-ProRule" id="PRU00047"/>
    </source>
</evidence>
<evidence type="ECO:0000313" key="5">
    <source>
        <dbReference type="Proteomes" id="UP000761534"/>
    </source>
</evidence>
<dbReference type="GO" id="GO:0003676">
    <property type="term" value="F:nucleic acid binding"/>
    <property type="evidence" value="ECO:0007669"/>
    <property type="project" value="InterPro"/>
</dbReference>
<evidence type="ECO:0000313" key="4">
    <source>
        <dbReference type="EMBL" id="KAA8901897.1"/>
    </source>
</evidence>
<feature type="region of interest" description="Disordered" evidence="2">
    <location>
        <begin position="62"/>
        <end position="121"/>
    </location>
</feature>
<dbReference type="PROSITE" id="PS50158">
    <property type="entry name" value="ZF_CCHC"/>
    <property type="match status" value="1"/>
</dbReference>
<dbReference type="GO" id="GO:0008270">
    <property type="term" value="F:zinc ion binding"/>
    <property type="evidence" value="ECO:0007669"/>
    <property type="project" value="UniProtKB-KW"/>
</dbReference>
<dbReference type="AlphaFoldDB" id="A0A642UMR9"/>
<proteinExistence type="predicted"/>
<name>A0A642UMR9_9ASCO</name>
<evidence type="ECO:0000256" key="2">
    <source>
        <dbReference type="SAM" id="MobiDB-lite"/>
    </source>
</evidence>
<sequence>MEDPKSTIEKIFLTGGNGDRVNRWHYENGPAGIQTKPDVHLPPYMTFPTLVHSAVPRGLASRMGEASEMSRHGAEMARYVRRGSTSSTSSSEEDPGARIEGSAPRARRASTGSNETEANPRKNDLFSKFMEMSHLQGQMSMEDFLNMRNEQRCFFCGTRGHLALNCPERKLNK</sequence>
<feature type="domain" description="CCHC-type" evidence="3">
    <location>
        <begin position="152"/>
        <end position="168"/>
    </location>
</feature>
<accession>A0A642UMR9</accession>
<dbReference type="EMBL" id="SWFS01000478">
    <property type="protein sequence ID" value="KAA8901897.1"/>
    <property type="molecule type" value="Genomic_DNA"/>
</dbReference>
<reference evidence="4" key="1">
    <citation type="journal article" date="2019" name="G3 (Bethesda)">
        <title>Genome Assemblies of Two Rare Opportunistic Yeast Pathogens: Diutina rugosa (syn. Candida rugosa) and Trichomonascus ciferrii (syn. Candida ciferrii).</title>
        <authorList>
            <person name="Mixao V."/>
            <person name="Saus E."/>
            <person name="Hansen A.P."/>
            <person name="Lass-Florl C."/>
            <person name="Gabaldon T."/>
        </authorList>
    </citation>
    <scope>NUCLEOTIDE SEQUENCE</scope>
    <source>
        <strain evidence="4">CBS 4856</strain>
    </source>
</reference>
<keyword evidence="5" id="KW-1185">Reference proteome</keyword>
<dbReference type="SUPFAM" id="SSF57756">
    <property type="entry name" value="Retrovirus zinc finger-like domains"/>
    <property type="match status" value="1"/>
</dbReference>